<evidence type="ECO:0000313" key="3">
    <source>
        <dbReference type="Proteomes" id="UP000324222"/>
    </source>
</evidence>
<protein>
    <submittedName>
        <fullName evidence="2">Uncharacterized protein</fullName>
    </submittedName>
</protein>
<gene>
    <name evidence="2" type="ORF">E2C01_011489</name>
</gene>
<keyword evidence="3" id="KW-1185">Reference proteome</keyword>
<dbReference type="Proteomes" id="UP000324222">
    <property type="component" value="Unassembled WGS sequence"/>
</dbReference>
<reference evidence="2 3" key="1">
    <citation type="submission" date="2019-05" db="EMBL/GenBank/DDBJ databases">
        <title>Another draft genome of Portunus trituberculatus and its Hox gene families provides insights of decapod evolution.</title>
        <authorList>
            <person name="Jeong J.-H."/>
            <person name="Song I."/>
            <person name="Kim S."/>
            <person name="Choi T."/>
            <person name="Kim D."/>
            <person name="Ryu S."/>
            <person name="Kim W."/>
        </authorList>
    </citation>
    <scope>NUCLEOTIDE SEQUENCE [LARGE SCALE GENOMIC DNA]</scope>
    <source>
        <tissue evidence="2">Muscle</tissue>
    </source>
</reference>
<evidence type="ECO:0000256" key="1">
    <source>
        <dbReference type="SAM" id="MobiDB-lite"/>
    </source>
</evidence>
<feature type="region of interest" description="Disordered" evidence="1">
    <location>
        <begin position="80"/>
        <end position="99"/>
    </location>
</feature>
<dbReference type="EMBL" id="VSRR010000695">
    <property type="protein sequence ID" value="MPC18601.1"/>
    <property type="molecule type" value="Genomic_DNA"/>
</dbReference>
<feature type="compositionally biased region" description="Low complexity" evidence="1">
    <location>
        <begin position="80"/>
        <end position="97"/>
    </location>
</feature>
<proteinExistence type="predicted"/>
<comment type="caution">
    <text evidence="2">The sequence shown here is derived from an EMBL/GenBank/DDBJ whole genome shotgun (WGS) entry which is preliminary data.</text>
</comment>
<name>A0A5B7DBB6_PORTR</name>
<dbReference type="AlphaFoldDB" id="A0A5B7DBB6"/>
<evidence type="ECO:0000313" key="2">
    <source>
        <dbReference type="EMBL" id="MPC18601.1"/>
    </source>
</evidence>
<organism evidence="2 3">
    <name type="scientific">Portunus trituberculatus</name>
    <name type="common">Swimming crab</name>
    <name type="synonym">Neptunus trituberculatus</name>
    <dbReference type="NCBI Taxonomy" id="210409"/>
    <lineage>
        <taxon>Eukaryota</taxon>
        <taxon>Metazoa</taxon>
        <taxon>Ecdysozoa</taxon>
        <taxon>Arthropoda</taxon>
        <taxon>Crustacea</taxon>
        <taxon>Multicrustacea</taxon>
        <taxon>Malacostraca</taxon>
        <taxon>Eumalacostraca</taxon>
        <taxon>Eucarida</taxon>
        <taxon>Decapoda</taxon>
        <taxon>Pleocyemata</taxon>
        <taxon>Brachyura</taxon>
        <taxon>Eubrachyura</taxon>
        <taxon>Portunoidea</taxon>
        <taxon>Portunidae</taxon>
        <taxon>Portuninae</taxon>
        <taxon>Portunus</taxon>
    </lineage>
</organism>
<sequence length="115" mass="13002">MTYDDIIEKYDVIRAADDIFTNRRRWDRGRACVVARSLWDISGNRRPIGHEYGGAASKTRVSIHLQTSKKVDVYLVPQEGQQEQLEEQPALAPAATPGGDERTAVCLKFPNRVFL</sequence>
<accession>A0A5B7DBB6</accession>